<protein>
    <recommendedName>
        <fullName evidence="5">DUF547 domain-containing protein</fullName>
    </recommendedName>
</protein>
<evidence type="ECO:0000259" key="2">
    <source>
        <dbReference type="Pfam" id="PF04784"/>
    </source>
</evidence>
<dbReference type="EnsemblPlants" id="EMT27478">
    <property type="protein sequence ID" value="EMT27478"/>
    <property type="gene ID" value="F775_05885"/>
</dbReference>
<feature type="compositionally biased region" description="Polar residues" evidence="1">
    <location>
        <begin position="198"/>
        <end position="214"/>
    </location>
</feature>
<feature type="region of interest" description="Disordered" evidence="1">
    <location>
        <begin position="705"/>
        <end position="749"/>
    </location>
</feature>
<evidence type="ECO:0000256" key="1">
    <source>
        <dbReference type="SAM" id="MobiDB-lite"/>
    </source>
</evidence>
<dbReference type="InterPro" id="IPR006869">
    <property type="entry name" value="DUF547"/>
</dbReference>
<feature type="region of interest" description="Disordered" evidence="1">
    <location>
        <begin position="189"/>
        <end position="218"/>
    </location>
</feature>
<sequence>MRPFAVRRDPNPAQVCARNGSARTQNGPDGFRPSRWAVWFVPFTPNGRGLTGWGRAVELVIAGKNYIPLTRVWVESTIACGEVGVVCSECRDGDDAFRGGMMTMTPACGLVEALFGVAGGEEPFLSSAAAVDWLSNESQLLQEHAVWILDWSHDMVLHFLGRRSTCRRTQIGGGFVLVGEIMLGMESVDSPSPRCHAQHQQNAGGPKDYNSTSKRQPHSTEIPCSLVQEVQHLEKRLNDQFAMRRALEKALGHKPCAINLSRDCYLPKPTEKLIKEIAVLELEVICLEQHLLTLYRQAFDQQLCSTVSACDLEGRSRQSARSFSGTLSETSAHDFSTPKKHQLVQSSRIVQARRSTTAALNSEPGISRHNDSKTVIGRSHSSLLPRSICSARVSPSANNLARALKPCHTSPLTFVEEGKCMDSSIVSLADILGTRIADHVPQTPNKISEDMIKCIAGIYIRIRDVSAVQRAFFPSPCSSFSSASGISSKFTGDIWSPRCRKESFIEAWQDSSFSSGDLGQQCDSVIEVSALCKGAQRSADVKDMLCKYKSLVQLLETVDLGGMKNLEKLAFWINVHNAMMMHAHIEYRIPQSNSKRMLLTKVSYIISGQRVNAELIEYQILCCRVHSSGQWFRLLLYPRWKPRDKDELQGFAVDRPEPLVHFALSSGSHSDPVVRLYSPKRLFQQLEAAKEEFIRGNVGVRGSGRGRSRLAPCKSPRDAAGDSDLQSSSGRDRVGCTGRRVDTGHTAKAQGPHECRRVYLLRICDVIRRYALAARTEMYNMIGRVRVHGEKSSSGGASLHDSSLSFGRQCMRK</sequence>
<feature type="domain" description="Ternary complex factor MIP1 leucine-zipper" evidence="3">
    <location>
        <begin position="223"/>
        <end position="301"/>
    </location>
</feature>
<feature type="compositionally biased region" description="Low complexity" evidence="1">
    <location>
        <begin position="792"/>
        <end position="805"/>
    </location>
</feature>
<feature type="compositionally biased region" description="Basic and acidic residues" evidence="1">
    <location>
        <begin position="730"/>
        <end position="749"/>
    </location>
</feature>
<reference evidence="4" key="1">
    <citation type="submission" date="2015-06" db="UniProtKB">
        <authorList>
            <consortium name="EnsemblPlants"/>
        </authorList>
    </citation>
    <scope>IDENTIFICATION</scope>
</reference>
<dbReference type="Pfam" id="PF04784">
    <property type="entry name" value="DUF547"/>
    <property type="match status" value="1"/>
</dbReference>
<dbReference type="PANTHER" id="PTHR23054:SF58">
    <property type="entry name" value="OS03G0233800 PROTEIN"/>
    <property type="match status" value="1"/>
</dbReference>
<dbReference type="PANTHER" id="PTHR23054">
    <property type="entry name" value="TERNARY COMPLEX FACTOR MIP1, LEUCINE-ZIPPER-RELATED"/>
    <property type="match status" value="1"/>
</dbReference>
<dbReference type="AlphaFoldDB" id="M8C0B2"/>
<proteinExistence type="predicted"/>
<evidence type="ECO:0008006" key="5">
    <source>
        <dbReference type="Google" id="ProtNLM"/>
    </source>
</evidence>
<dbReference type="Pfam" id="PF14389">
    <property type="entry name" value="Lzipper-MIP1"/>
    <property type="match status" value="1"/>
</dbReference>
<feature type="domain" description="DUF547" evidence="2">
    <location>
        <begin position="562"/>
        <end position="694"/>
    </location>
</feature>
<organism evidence="4">
    <name type="scientific">Aegilops tauschii</name>
    <name type="common">Tausch's goatgrass</name>
    <name type="synonym">Aegilops squarrosa</name>
    <dbReference type="NCBI Taxonomy" id="37682"/>
    <lineage>
        <taxon>Eukaryota</taxon>
        <taxon>Viridiplantae</taxon>
        <taxon>Streptophyta</taxon>
        <taxon>Embryophyta</taxon>
        <taxon>Tracheophyta</taxon>
        <taxon>Spermatophyta</taxon>
        <taxon>Magnoliopsida</taxon>
        <taxon>Liliopsida</taxon>
        <taxon>Poales</taxon>
        <taxon>Poaceae</taxon>
        <taxon>BOP clade</taxon>
        <taxon>Pooideae</taxon>
        <taxon>Triticodae</taxon>
        <taxon>Triticeae</taxon>
        <taxon>Triticinae</taxon>
        <taxon>Aegilops</taxon>
    </lineage>
</organism>
<evidence type="ECO:0000259" key="3">
    <source>
        <dbReference type="Pfam" id="PF14389"/>
    </source>
</evidence>
<name>M8C0B2_AEGTA</name>
<evidence type="ECO:0000313" key="4">
    <source>
        <dbReference type="EnsemblPlants" id="EMT27478"/>
    </source>
</evidence>
<accession>M8C0B2</accession>
<dbReference type="InterPro" id="IPR025757">
    <property type="entry name" value="MIP1_Leuzipper"/>
</dbReference>
<feature type="region of interest" description="Disordered" evidence="1">
    <location>
        <begin position="789"/>
        <end position="813"/>
    </location>
</feature>